<keyword evidence="1" id="KW-0175">Coiled coil</keyword>
<feature type="coiled-coil region" evidence="1">
    <location>
        <begin position="542"/>
        <end position="586"/>
    </location>
</feature>
<dbReference type="InterPro" id="IPR027417">
    <property type="entry name" value="P-loop_NTPase"/>
</dbReference>
<evidence type="ECO:0000259" key="3">
    <source>
        <dbReference type="Pfam" id="PF13476"/>
    </source>
</evidence>
<keyword evidence="5" id="KW-1185">Reference proteome</keyword>
<proteinExistence type="predicted"/>
<accession>A0A316DHS6</accession>
<dbReference type="Gene3D" id="3.40.50.300">
    <property type="entry name" value="P-loop containing nucleotide triphosphate hydrolases"/>
    <property type="match status" value="2"/>
</dbReference>
<dbReference type="AlphaFoldDB" id="A0A316DHS6"/>
<keyword evidence="2" id="KW-0812">Transmembrane</keyword>
<dbReference type="Proteomes" id="UP000245634">
    <property type="component" value="Unassembled WGS sequence"/>
</dbReference>
<organism evidence="4 5">
    <name type="scientific">Tumebacillus permanentifrigoris</name>
    <dbReference type="NCBI Taxonomy" id="378543"/>
    <lineage>
        <taxon>Bacteria</taxon>
        <taxon>Bacillati</taxon>
        <taxon>Bacillota</taxon>
        <taxon>Bacilli</taxon>
        <taxon>Bacillales</taxon>
        <taxon>Alicyclobacillaceae</taxon>
        <taxon>Tumebacillus</taxon>
    </lineage>
</organism>
<comment type="caution">
    <text evidence="4">The sequence shown here is derived from an EMBL/GenBank/DDBJ whole genome shotgun (WGS) entry which is preliminary data.</text>
</comment>
<keyword evidence="2" id="KW-0472">Membrane</keyword>
<dbReference type="EMBL" id="QGGL01000001">
    <property type="protein sequence ID" value="PWK16163.1"/>
    <property type="molecule type" value="Genomic_DNA"/>
</dbReference>
<evidence type="ECO:0000313" key="4">
    <source>
        <dbReference type="EMBL" id="PWK16163.1"/>
    </source>
</evidence>
<feature type="transmembrane region" description="Helical" evidence="2">
    <location>
        <begin position="411"/>
        <end position="434"/>
    </location>
</feature>
<gene>
    <name evidence="4" type="ORF">C7459_10124</name>
</gene>
<feature type="coiled-coil region" evidence="1">
    <location>
        <begin position="441"/>
        <end position="475"/>
    </location>
</feature>
<dbReference type="SUPFAM" id="SSF52540">
    <property type="entry name" value="P-loop containing nucleoside triphosphate hydrolases"/>
    <property type="match status" value="1"/>
</dbReference>
<dbReference type="RefSeq" id="WP_109685022.1">
    <property type="nucleotide sequence ID" value="NZ_QGGL01000001.1"/>
</dbReference>
<feature type="coiled-coil region" evidence="1">
    <location>
        <begin position="282"/>
        <end position="341"/>
    </location>
</feature>
<keyword evidence="2" id="KW-1133">Transmembrane helix</keyword>
<name>A0A316DHS6_9BACL</name>
<evidence type="ECO:0000256" key="2">
    <source>
        <dbReference type="SAM" id="Phobius"/>
    </source>
</evidence>
<dbReference type="OrthoDB" id="9764467at2"/>
<dbReference type="PANTHER" id="PTHR41259">
    <property type="entry name" value="DOUBLE-STRAND BREAK REPAIR RAD50 ATPASE, PUTATIVE-RELATED"/>
    <property type="match status" value="1"/>
</dbReference>
<reference evidence="4 5" key="1">
    <citation type="submission" date="2018-05" db="EMBL/GenBank/DDBJ databases">
        <title>Genomic Encyclopedia of Type Strains, Phase IV (KMG-IV): sequencing the most valuable type-strain genomes for metagenomic binning, comparative biology and taxonomic classification.</title>
        <authorList>
            <person name="Goeker M."/>
        </authorList>
    </citation>
    <scope>NUCLEOTIDE SEQUENCE [LARGE SCALE GENOMIC DNA]</scope>
    <source>
        <strain evidence="4 5">DSM 18773</strain>
    </source>
</reference>
<dbReference type="PANTHER" id="PTHR41259:SF1">
    <property type="entry name" value="DOUBLE-STRAND BREAK REPAIR RAD50 ATPASE, PUTATIVE-RELATED"/>
    <property type="match status" value="1"/>
</dbReference>
<dbReference type="Pfam" id="PF13476">
    <property type="entry name" value="AAA_23"/>
    <property type="match status" value="1"/>
</dbReference>
<sequence>MKLLKAHIDGFGRYTNRDFAFGDGLNVIYGKNEAGKSTLQHFLLAMLYGQKNPKRKRTVYLEEEQKYRPWQTSTYGGVLWFEVEGTEYRIERNLRREDEWVRLYLQQSGEEITDRFELDSRKEPNFAQVLVGADRDLFAHALCVGPVRDRDRIAWLRDSVRAGGESAEGDAPATQEQQQMRLATEAITKRLEALGSERAATKPYGQAVKLRDDRHRALNDALERERTQAGARQAAEQTESEWQEFAREEQMLRDQLTDQLGQYLSMQEVRRTELRVQVEQLTHALEQNRAAATTELANLNEETFRELQTDFNRLLNAKKELDNYQKRLDTLQAESKEASRYVAEHRAFEESQLLDVERMAQRLEWYEAHASEQVEETDESERVAMQVAQKQARGKVWMGGVAAVLTTPLTFLHWAAILVVLACVAFTVLTFLTISRIQSDIERWEAAREQEACEREAVRHEQERLEQQLQDLLARFQVDTPRQYRQKWNALVKAREQVTLYERQTLWLSGEVSRATGERDILARRLLRQLGGQETQASSLDAERLRAEIARWETRFSEARALHQQATVWERELNQLQFDLQTLESDLSRWAEIAARFGVSPQAPSLLWQAEEVATHDLDALYQSWDAAERLLLDQKSTVAVAQTRYATLVEGQKSLADLLLEKELADADLHLLTEEREALLLAAEVWGEVRDELYQAIAPKFAATLADVSSRVTQGRYGEVFLDGTDGITAVSPDSGYTVDLSALSEGTIDQISFAMGLALSGWSISGGERLPLLLDEPFRRYDDDRLDAVLGVLREEALQRQIFLFTCREQEVERVMQTGGEPVRLVELQDGKYGMIRDEQPSTAHL</sequence>
<evidence type="ECO:0000313" key="5">
    <source>
        <dbReference type="Proteomes" id="UP000245634"/>
    </source>
</evidence>
<protein>
    <submittedName>
        <fullName evidence="4">AAA domain-containing protein</fullName>
    </submittedName>
</protein>
<evidence type="ECO:0000256" key="1">
    <source>
        <dbReference type="SAM" id="Coils"/>
    </source>
</evidence>
<dbReference type="InterPro" id="IPR038729">
    <property type="entry name" value="Rad50/SbcC_AAA"/>
</dbReference>
<feature type="domain" description="Rad50/SbcC-type AAA" evidence="3">
    <location>
        <begin position="7"/>
        <end position="119"/>
    </location>
</feature>